<name>A0A9L0ISV3_EQUAS</name>
<dbReference type="GO" id="GO:0002250">
    <property type="term" value="P:adaptive immune response"/>
    <property type="evidence" value="ECO:0007669"/>
    <property type="project" value="UniProtKB-KW"/>
</dbReference>
<evidence type="ECO:0000256" key="18">
    <source>
        <dbReference type="RuleBase" id="RU000688"/>
    </source>
</evidence>
<dbReference type="GO" id="GO:0007420">
    <property type="term" value="P:brain development"/>
    <property type="evidence" value="ECO:0007669"/>
    <property type="project" value="Ensembl"/>
</dbReference>
<dbReference type="PANTHER" id="PTHR10489:SF955">
    <property type="entry name" value="CX3C CHEMOKINE RECEPTOR 1"/>
    <property type="match status" value="1"/>
</dbReference>
<evidence type="ECO:0000256" key="19">
    <source>
        <dbReference type="SAM" id="Phobius"/>
    </source>
</evidence>
<keyword evidence="9 19" id="KW-1133">Transmembrane helix</keyword>
<reference evidence="21" key="2">
    <citation type="submission" date="2025-08" db="UniProtKB">
        <authorList>
            <consortium name="Ensembl"/>
        </authorList>
    </citation>
    <scope>IDENTIFICATION</scope>
</reference>
<feature type="transmembrane region" description="Helical" evidence="19">
    <location>
        <begin position="68"/>
        <end position="92"/>
    </location>
</feature>
<dbReference type="Ensembl" id="ENSEAST00005057999.1">
    <property type="protein sequence ID" value="ENSEASP00005044046.1"/>
    <property type="gene ID" value="ENSEASG00005032119.1"/>
</dbReference>
<dbReference type="GO" id="GO:0016495">
    <property type="term" value="F:C-X3-C chemokine receptor activity"/>
    <property type="evidence" value="ECO:0007669"/>
    <property type="project" value="Ensembl"/>
</dbReference>
<dbReference type="InterPro" id="IPR005387">
    <property type="entry name" value="Chemokine_CX3CR1"/>
</dbReference>
<evidence type="ECO:0000256" key="1">
    <source>
        <dbReference type="ARBA" id="ARBA00004651"/>
    </source>
</evidence>
<evidence type="ECO:0000256" key="12">
    <source>
        <dbReference type="ARBA" id="ARBA00023136"/>
    </source>
</evidence>
<keyword evidence="5" id="KW-0597">Phosphoprotein</keyword>
<dbReference type="GO" id="GO:0030595">
    <property type="term" value="P:leukocyte chemotaxis"/>
    <property type="evidence" value="ECO:0007669"/>
    <property type="project" value="Ensembl"/>
</dbReference>
<dbReference type="AlphaFoldDB" id="A0A9L0ISV3"/>
<dbReference type="Pfam" id="PF00001">
    <property type="entry name" value="7tm_1"/>
    <property type="match status" value="1"/>
</dbReference>
<gene>
    <name evidence="21" type="primary">CX3CR1</name>
</gene>
<dbReference type="GO" id="GO:0098883">
    <property type="term" value="P:synapse pruning"/>
    <property type="evidence" value="ECO:0007669"/>
    <property type="project" value="Ensembl"/>
</dbReference>
<dbReference type="PROSITE" id="PS50262">
    <property type="entry name" value="G_PROTEIN_RECEP_F1_2"/>
    <property type="match status" value="1"/>
</dbReference>
<dbReference type="Gene3D" id="1.20.1070.10">
    <property type="entry name" value="Rhodopsin 7-helix transmembrane proteins"/>
    <property type="match status" value="1"/>
</dbReference>
<accession>A0A9L0ISV3</accession>
<dbReference type="GO" id="GO:0019960">
    <property type="term" value="F:C-X3-C chemokine binding"/>
    <property type="evidence" value="ECO:0007669"/>
    <property type="project" value="Ensembl"/>
</dbReference>
<evidence type="ECO:0000256" key="8">
    <source>
        <dbReference type="ARBA" id="ARBA00022859"/>
    </source>
</evidence>
<keyword evidence="11" id="KW-1064">Adaptive immunity</keyword>
<feature type="transmembrane region" description="Helical" evidence="19">
    <location>
        <begin position="143"/>
        <end position="166"/>
    </location>
</feature>
<dbReference type="GO" id="GO:0050769">
    <property type="term" value="P:positive regulation of neurogenesis"/>
    <property type="evidence" value="ECO:0007669"/>
    <property type="project" value="Ensembl"/>
</dbReference>
<dbReference type="PRINTS" id="PR00237">
    <property type="entry name" value="GPCRRHODOPSN"/>
</dbReference>
<keyword evidence="4" id="KW-1003">Cell membrane</keyword>
<feature type="transmembrane region" description="Helical" evidence="19">
    <location>
        <begin position="231"/>
        <end position="248"/>
    </location>
</feature>
<dbReference type="GO" id="GO:0050901">
    <property type="term" value="P:leukocyte tethering or rolling"/>
    <property type="evidence" value="ECO:0007669"/>
    <property type="project" value="Ensembl"/>
</dbReference>
<evidence type="ECO:0000256" key="17">
    <source>
        <dbReference type="ARBA" id="ARBA00030219"/>
    </source>
</evidence>
<dbReference type="GO" id="GO:0019957">
    <property type="term" value="F:C-C chemokine binding"/>
    <property type="evidence" value="ECO:0007669"/>
    <property type="project" value="TreeGrafter"/>
</dbReference>
<dbReference type="InterPro" id="IPR017452">
    <property type="entry name" value="GPCR_Rhodpsn_7TM"/>
</dbReference>
<dbReference type="GeneTree" id="ENSGT01110000267168"/>
<dbReference type="GO" id="GO:0071222">
    <property type="term" value="P:cellular response to lipopolysaccharide"/>
    <property type="evidence" value="ECO:0007669"/>
    <property type="project" value="Ensembl"/>
</dbReference>
<dbReference type="SUPFAM" id="SSF81321">
    <property type="entry name" value="Family A G protein-coupled receptor-like"/>
    <property type="match status" value="1"/>
</dbReference>
<dbReference type="GO" id="GO:0021626">
    <property type="term" value="P:central nervous system maturation"/>
    <property type="evidence" value="ECO:0007669"/>
    <property type="project" value="Ensembl"/>
</dbReference>
<dbReference type="GO" id="GO:0016525">
    <property type="term" value="P:negative regulation of angiogenesis"/>
    <property type="evidence" value="ECO:0007669"/>
    <property type="project" value="Ensembl"/>
</dbReference>
<reference evidence="21 22" key="1">
    <citation type="journal article" date="2020" name="Nat. Commun.">
        <title>Donkey genomes provide new insights into domestication and selection for coat color.</title>
        <authorList>
            <person name="Wang"/>
            <person name="C."/>
            <person name="Li"/>
            <person name="H."/>
            <person name="Guo"/>
            <person name="Y."/>
            <person name="Huang"/>
            <person name="J."/>
            <person name="Sun"/>
            <person name="Y."/>
            <person name="Min"/>
            <person name="J."/>
            <person name="Wang"/>
            <person name="J."/>
            <person name="Fang"/>
            <person name="X."/>
            <person name="Zhao"/>
            <person name="Z."/>
            <person name="Wang"/>
            <person name="S."/>
            <person name="Zhang"/>
            <person name="Y."/>
            <person name="Liu"/>
            <person name="Q."/>
            <person name="Jiang"/>
            <person name="Q."/>
            <person name="Wang"/>
            <person name="X."/>
            <person name="Guo"/>
            <person name="Y."/>
            <person name="Yang"/>
            <person name="C."/>
            <person name="Wang"/>
            <person name="Y."/>
            <person name="Tian"/>
            <person name="F."/>
            <person name="Zhuang"/>
            <person name="G."/>
            <person name="Fan"/>
            <person name="Y."/>
            <person name="Gao"/>
            <person name="Q."/>
            <person name="Li"/>
            <person name="Y."/>
            <person name="Ju"/>
            <person name="Z."/>
            <person name="Li"/>
            <person name="J."/>
            <person name="Li"/>
            <person name="R."/>
            <person name="Hou"/>
            <person name="M."/>
            <person name="Yang"/>
            <person name="G."/>
            <person name="Liu"/>
            <person name="G."/>
            <person name="Liu"/>
            <person name="W."/>
            <person name="Guo"/>
            <person name="J."/>
            <person name="Pan"/>
            <person name="S."/>
            <person name="Fan"/>
            <person name="G."/>
            <person name="Zhang"/>
            <person name="W."/>
            <person name="Zhang"/>
            <person name="R."/>
            <person name="Yu"/>
            <person name="J."/>
            <person name="Zhang"/>
            <person name="X."/>
            <person name="Yin"/>
            <person name="Q."/>
            <person name="Ji"/>
            <person name="C."/>
            <person name="Jin"/>
            <person name="Y."/>
            <person name="Yue"/>
            <person name="G."/>
            <person name="Liu"/>
            <person name="M."/>
            <person name="Xu"/>
            <person name="J."/>
            <person name="Liu"/>
            <person name="S."/>
            <person name="Jordana"/>
            <person name="J."/>
            <person name="Noce"/>
            <person name="A."/>
            <person name="Amills"/>
            <person name="M."/>
            <person name="Wu"/>
            <person name="D.D."/>
            <person name="Li"/>
            <person name="S."/>
            <person name="Zhou"/>
            <person name="X. and Zhong"/>
            <person name="J."/>
        </authorList>
    </citation>
    <scope>NUCLEOTIDE SEQUENCE [LARGE SCALE GENOMIC DNA]</scope>
</reference>
<evidence type="ECO:0000256" key="15">
    <source>
        <dbReference type="ARBA" id="ARBA00023198"/>
    </source>
</evidence>
<comment type="subcellular location">
    <subcellularLocation>
        <location evidence="1">Cell membrane</location>
        <topology evidence="1">Multi-pass membrane protein</topology>
    </subcellularLocation>
</comment>
<keyword evidence="12 19" id="KW-0472">Membrane</keyword>
<dbReference type="GO" id="GO:0032680">
    <property type="term" value="P:regulation of tumor necrosis factor production"/>
    <property type="evidence" value="ECO:0007669"/>
    <property type="project" value="Ensembl"/>
</dbReference>
<dbReference type="GO" id="GO:0009897">
    <property type="term" value="C:external side of plasma membrane"/>
    <property type="evidence" value="ECO:0007669"/>
    <property type="project" value="TreeGrafter"/>
</dbReference>
<feature type="transmembrane region" description="Helical" evidence="19">
    <location>
        <begin position="104"/>
        <end position="123"/>
    </location>
</feature>
<evidence type="ECO:0000256" key="14">
    <source>
        <dbReference type="ARBA" id="ARBA00023170"/>
    </source>
</evidence>
<dbReference type="GO" id="GO:0016493">
    <property type="term" value="F:C-C chemokine receptor activity"/>
    <property type="evidence" value="ECO:0007669"/>
    <property type="project" value="TreeGrafter"/>
</dbReference>
<organism evidence="21 22">
    <name type="scientific">Equus asinus</name>
    <name type="common">Donkey</name>
    <name type="synonym">Equus africanus asinus</name>
    <dbReference type="NCBI Taxonomy" id="9793"/>
    <lineage>
        <taxon>Eukaryota</taxon>
        <taxon>Metazoa</taxon>
        <taxon>Chordata</taxon>
        <taxon>Craniata</taxon>
        <taxon>Vertebrata</taxon>
        <taxon>Euteleostomi</taxon>
        <taxon>Mammalia</taxon>
        <taxon>Eutheria</taxon>
        <taxon>Laurasiatheria</taxon>
        <taxon>Perissodactyla</taxon>
        <taxon>Equidae</taxon>
        <taxon>Equus</taxon>
    </lineage>
</organism>
<keyword evidence="13" id="KW-1015">Disulfide bond</keyword>
<dbReference type="GO" id="GO:1904150">
    <property type="term" value="P:negative regulation of microglial cell mediated cytotoxicity"/>
    <property type="evidence" value="ECO:0007669"/>
    <property type="project" value="Ensembl"/>
</dbReference>
<keyword evidence="7 18" id="KW-0812">Transmembrane</keyword>
<evidence type="ECO:0000313" key="21">
    <source>
        <dbReference type="Ensembl" id="ENSEASP00005044046.1"/>
    </source>
</evidence>
<dbReference type="GO" id="GO:0090026">
    <property type="term" value="P:positive regulation of monocyte chemotaxis"/>
    <property type="evidence" value="ECO:0007669"/>
    <property type="project" value="Ensembl"/>
</dbReference>
<dbReference type="GO" id="GO:0031737">
    <property type="term" value="F:CX3C chemokine receptor binding"/>
    <property type="evidence" value="ECO:0007669"/>
    <property type="project" value="Ensembl"/>
</dbReference>
<dbReference type="GO" id="GO:0007204">
    <property type="term" value="P:positive regulation of cytosolic calcium ion concentration"/>
    <property type="evidence" value="ECO:0007669"/>
    <property type="project" value="TreeGrafter"/>
</dbReference>
<dbReference type="GO" id="GO:0035176">
    <property type="term" value="P:social behavior"/>
    <property type="evidence" value="ECO:0007669"/>
    <property type="project" value="Ensembl"/>
</dbReference>
<evidence type="ECO:0000256" key="9">
    <source>
        <dbReference type="ARBA" id="ARBA00022989"/>
    </source>
</evidence>
<sequence length="391" mass="44608">MTSRCSLLRTEEFLTCETSVLKSQKSWANQDEALTMPTHFPEPISDYFQYDESAEACNMEDIVAFGTAFLSVVYSLVFVFGLVGNLLVIFSLSNSRKRKSITDIYLLNLALSDLLFVATLPFWTHYLRSEQGFHNAVCKLTTAFFFIGFFGGIFFITIISIDRYLAIVLAANSMNNRTVTHGVTISLGVWAAAILVAAPQFMFTKQKENECLGDYPEVLQDIWPVLRNVEANVLGFLLPLLILIYCYFRIMRTLFSCKNRKKAKAIKLILLVVIVFFLFWTPYNIMIFLETLNLYDFFPDCDMKRDLKLAIGVTETIAFIHCCLNPIIYAFAGEKFRRYLSHLYRKCLAVLCCYSVDTGFSPPESQTGRRESILSSNFTHYTSDGEVSLHV</sequence>
<evidence type="ECO:0000256" key="7">
    <source>
        <dbReference type="ARBA" id="ARBA00022692"/>
    </source>
</evidence>
<evidence type="ECO:0000256" key="2">
    <source>
        <dbReference type="ARBA" id="ARBA00011287"/>
    </source>
</evidence>
<comment type="subunit">
    <text evidence="2">Found in a ternary complex with CX3CL1 and ITGAV:ITGB3 or ITGA4:ITGB1.</text>
</comment>
<dbReference type="FunFam" id="1.20.1070.10:FF:000026">
    <property type="entry name" value="C-C chemokine receptor type 5"/>
    <property type="match status" value="1"/>
</dbReference>
<keyword evidence="10 18" id="KW-0297">G-protein coupled receptor</keyword>
<reference evidence="21" key="3">
    <citation type="submission" date="2025-09" db="UniProtKB">
        <authorList>
            <consortium name="Ensembl"/>
        </authorList>
    </citation>
    <scope>IDENTIFICATION</scope>
</reference>
<evidence type="ECO:0000313" key="22">
    <source>
        <dbReference type="Proteomes" id="UP000694387"/>
    </source>
</evidence>
<dbReference type="GO" id="GO:0007200">
    <property type="term" value="P:phospholipase C-activating G protein-coupled receptor signaling pathway"/>
    <property type="evidence" value="ECO:0007669"/>
    <property type="project" value="Ensembl"/>
</dbReference>
<feature type="transmembrane region" description="Helical" evidence="19">
    <location>
        <begin position="178"/>
        <end position="198"/>
    </location>
</feature>
<dbReference type="GO" id="GO:0050804">
    <property type="term" value="P:modulation of chemical synaptic transmission"/>
    <property type="evidence" value="ECO:0007669"/>
    <property type="project" value="Ensembl"/>
</dbReference>
<evidence type="ECO:0000256" key="4">
    <source>
        <dbReference type="ARBA" id="ARBA00022475"/>
    </source>
</evidence>
<keyword evidence="22" id="KW-1185">Reference proteome</keyword>
<dbReference type="InterPro" id="IPR000276">
    <property type="entry name" value="GPCR_Rhodpsn"/>
</dbReference>
<evidence type="ECO:0000256" key="6">
    <source>
        <dbReference type="ARBA" id="ARBA00022588"/>
    </source>
</evidence>
<dbReference type="GO" id="GO:0019722">
    <property type="term" value="P:calcium-mediated signaling"/>
    <property type="evidence" value="ECO:0007669"/>
    <property type="project" value="TreeGrafter"/>
</dbReference>
<keyword evidence="8" id="KW-0391">Immunity</keyword>
<dbReference type="GO" id="GO:0045428">
    <property type="term" value="P:regulation of nitric oxide biosynthetic process"/>
    <property type="evidence" value="ECO:0007669"/>
    <property type="project" value="Ensembl"/>
</dbReference>
<keyword evidence="16 18" id="KW-0807">Transducer</keyword>
<evidence type="ECO:0000256" key="11">
    <source>
        <dbReference type="ARBA" id="ARBA00023130"/>
    </source>
</evidence>
<dbReference type="GO" id="GO:0060074">
    <property type="term" value="P:synapse maturation"/>
    <property type="evidence" value="ECO:0007669"/>
    <property type="project" value="Ensembl"/>
</dbReference>
<dbReference type="InterPro" id="IPR050119">
    <property type="entry name" value="CCR1-9-like"/>
</dbReference>
<dbReference type="GO" id="GO:0061760">
    <property type="term" value="P:antifungal innate immune response"/>
    <property type="evidence" value="ECO:0007669"/>
    <property type="project" value="Ensembl"/>
</dbReference>
<dbReference type="GO" id="GO:0002282">
    <property type="term" value="P:microglial cell activation involved in immune response"/>
    <property type="evidence" value="ECO:0007669"/>
    <property type="project" value="Ensembl"/>
</dbReference>
<feature type="transmembrane region" description="Helical" evidence="19">
    <location>
        <begin position="309"/>
        <end position="332"/>
    </location>
</feature>
<dbReference type="PANTHER" id="PTHR10489">
    <property type="entry name" value="CELL ADHESION MOLECULE"/>
    <property type="match status" value="1"/>
</dbReference>
<keyword evidence="14 18" id="KW-0675">Receptor</keyword>
<evidence type="ECO:0000259" key="20">
    <source>
        <dbReference type="PROSITE" id="PS50262"/>
    </source>
</evidence>
<evidence type="ECO:0000256" key="10">
    <source>
        <dbReference type="ARBA" id="ARBA00023040"/>
    </source>
</evidence>
<evidence type="ECO:0000256" key="16">
    <source>
        <dbReference type="ARBA" id="ARBA00023224"/>
    </source>
</evidence>
<evidence type="ECO:0000256" key="13">
    <source>
        <dbReference type="ARBA" id="ARBA00023157"/>
    </source>
</evidence>
<evidence type="ECO:0000256" key="5">
    <source>
        <dbReference type="ARBA" id="ARBA00022553"/>
    </source>
</evidence>
<dbReference type="Proteomes" id="UP000694387">
    <property type="component" value="Chromosome 21"/>
</dbReference>
<proteinExistence type="inferred from homology"/>
<dbReference type="GO" id="GO:0150090">
    <property type="term" value="P:multiple spine synapse organization, single dendrite"/>
    <property type="evidence" value="ECO:0007669"/>
    <property type="project" value="Ensembl"/>
</dbReference>
<keyword evidence="15" id="KW-0395">Inflammatory response</keyword>
<comment type="similarity">
    <text evidence="18">Belongs to the G-protein coupled receptor 1 family.</text>
</comment>
<evidence type="ECO:0000256" key="3">
    <source>
        <dbReference type="ARBA" id="ARBA00019954"/>
    </source>
</evidence>
<feature type="domain" description="G-protein coupled receptors family 1 profile" evidence="20">
    <location>
        <begin position="84"/>
        <end position="329"/>
    </location>
</feature>
<protein>
    <recommendedName>
        <fullName evidence="3">CX3C chemokine receptor 1</fullName>
    </recommendedName>
    <alternativeName>
        <fullName evidence="17">Fractalkine receptor</fullName>
    </alternativeName>
</protein>
<dbReference type="GO" id="GO:0048874">
    <property type="term" value="P:host-mediated modulation of intestinal microbiota composition"/>
    <property type="evidence" value="ECO:0007669"/>
    <property type="project" value="Ensembl"/>
</dbReference>
<feature type="transmembrane region" description="Helical" evidence="19">
    <location>
        <begin position="268"/>
        <end position="289"/>
    </location>
</feature>
<dbReference type="PRINTS" id="PR01562">
    <property type="entry name" value="FRACTALKINER"/>
</dbReference>
<keyword evidence="6" id="KW-0399">Innate immunity</keyword>
<dbReference type="PROSITE" id="PS00237">
    <property type="entry name" value="G_PROTEIN_RECEP_F1_1"/>
    <property type="match status" value="1"/>
</dbReference>